<dbReference type="InterPro" id="IPR029753">
    <property type="entry name" value="D-isomer_DH_CS"/>
</dbReference>
<dbReference type="EMBL" id="BONQ01000015">
    <property type="protein sequence ID" value="GIG42575.1"/>
    <property type="molecule type" value="Genomic_DNA"/>
</dbReference>
<dbReference type="Gene3D" id="3.40.50.720">
    <property type="entry name" value="NAD(P)-binding Rossmann-like Domain"/>
    <property type="match status" value="2"/>
</dbReference>
<name>A0A919PHB6_9ACTN</name>
<evidence type="ECO:0000313" key="4">
    <source>
        <dbReference type="EMBL" id="GIG42575.1"/>
    </source>
</evidence>
<dbReference type="GO" id="GO:0051287">
    <property type="term" value="F:NAD binding"/>
    <property type="evidence" value="ECO:0007669"/>
    <property type="project" value="InterPro"/>
</dbReference>
<dbReference type="PANTHER" id="PTHR43333">
    <property type="entry name" value="2-HACID_DH_C DOMAIN-CONTAINING PROTEIN"/>
    <property type="match status" value="1"/>
</dbReference>
<dbReference type="InterPro" id="IPR036291">
    <property type="entry name" value="NAD(P)-bd_dom_sf"/>
</dbReference>
<dbReference type="AlphaFoldDB" id="A0A919PHB6"/>
<dbReference type="SUPFAM" id="SSF52283">
    <property type="entry name" value="Formate/glycerate dehydrogenase catalytic domain-like"/>
    <property type="match status" value="1"/>
</dbReference>
<reference evidence="4" key="1">
    <citation type="submission" date="2021-01" db="EMBL/GenBank/DDBJ databases">
        <title>Whole genome shotgun sequence of Dactylosporangium siamense NBRC 106093.</title>
        <authorList>
            <person name="Komaki H."/>
            <person name="Tamura T."/>
        </authorList>
    </citation>
    <scope>NUCLEOTIDE SEQUENCE</scope>
    <source>
        <strain evidence="4">NBRC 106093</strain>
    </source>
</reference>
<keyword evidence="5" id="KW-1185">Reference proteome</keyword>
<organism evidence="4 5">
    <name type="scientific">Dactylosporangium siamense</name>
    <dbReference type="NCBI Taxonomy" id="685454"/>
    <lineage>
        <taxon>Bacteria</taxon>
        <taxon>Bacillati</taxon>
        <taxon>Actinomycetota</taxon>
        <taxon>Actinomycetes</taxon>
        <taxon>Micromonosporales</taxon>
        <taxon>Micromonosporaceae</taxon>
        <taxon>Dactylosporangium</taxon>
    </lineage>
</organism>
<dbReference type="SUPFAM" id="SSF51735">
    <property type="entry name" value="NAD(P)-binding Rossmann-fold domains"/>
    <property type="match status" value="1"/>
</dbReference>
<keyword evidence="1" id="KW-0560">Oxidoreductase</keyword>
<evidence type="ECO:0000259" key="3">
    <source>
        <dbReference type="Pfam" id="PF02826"/>
    </source>
</evidence>
<gene>
    <name evidence="4" type="ORF">Dsi01nite_006160</name>
</gene>
<dbReference type="RefSeq" id="WP_203844463.1">
    <property type="nucleotide sequence ID" value="NZ_BAAAVW010000002.1"/>
</dbReference>
<evidence type="ECO:0000313" key="5">
    <source>
        <dbReference type="Proteomes" id="UP000660611"/>
    </source>
</evidence>
<keyword evidence="2" id="KW-0520">NAD</keyword>
<proteinExistence type="predicted"/>
<dbReference type="Pfam" id="PF02826">
    <property type="entry name" value="2-Hacid_dh_C"/>
    <property type="match status" value="1"/>
</dbReference>
<protein>
    <submittedName>
        <fullName evidence="4">Dehydrogenase</fullName>
    </submittedName>
</protein>
<dbReference type="InterPro" id="IPR006140">
    <property type="entry name" value="D-isomer_DH_NAD-bd"/>
</dbReference>
<dbReference type="GO" id="GO:0016616">
    <property type="term" value="F:oxidoreductase activity, acting on the CH-OH group of donors, NAD or NADP as acceptor"/>
    <property type="evidence" value="ECO:0007669"/>
    <property type="project" value="UniProtKB-ARBA"/>
</dbReference>
<dbReference type="PROSITE" id="PS00671">
    <property type="entry name" value="D_2_HYDROXYACID_DH_3"/>
    <property type="match status" value="1"/>
</dbReference>
<sequence>MLVWLPPDLAPADLGPLPETVRPAGFGTGDPAGVEVVVLAPPQRGDFAARLPELTGLRLVQTLNAGIDWVPALPAGVTLCNSGDVHSGPVAEWIVGVILAMRRRLVDFARRSDWDGAANTAFSAAAGTDDLADATVLVVGYGSIGRALHARLTPFGAHVVGVRRGGPDTLADLPALLPAADVVVLLVPQTAQTTGLVDAAFLARMRPGALLVNAARGGLVDTAALLAAVRAGHVRAALDVTDPEPLPAGHPLWAEPGVLVTPHTAGSVSRWRQRAARLVGAQLRRYAAGEPLDHRREAGY</sequence>
<evidence type="ECO:0000256" key="1">
    <source>
        <dbReference type="ARBA" id="ARBA00023002"/>
    </source>
</evidence>
<accession>A0A919PHB6</accession>
<feature type="domain" description="D-isomer specific 2-hydroxyacid dehydrogenase NAD-binding" evidence="3">
    <location>
        <begin position="96"/>
        <end position="265"/>
    </location>
</feature>
<dbReference type="PANTHER" id="PTHR43333:SF1">
    <property type="entry name" value="D-ISOMER SPECIFIC 2-HYDROXYACID DEHYDROGENASE NAD-BINDING DOMAIN-CONTAINING PROTEIN"/>
    <property type="match status" value="1"/>
</dbReference>
<evidence type="ECO:0000256" key="2">
    <source>
        <dbReference type="ARBA" id="ARBA00023027"/>
    </source>
</evidence>
<dbReference type="Proteomes" id="UP000660611">
    <property type="component" value="Unassembled WGS sequence"/>
</dbReference>
<comment type="caution">
    <text evidence="4">The sequence shown here is derived from an EMBL/GenBank/DDBJ whole genome shotgun (WGS) entry which is preliminary data.</text>
</comment>